<dbReference type="OrthoDB" id="9796019at2"/>
<dbReference type="InterPro" id="IPR009057">
    <property type="entry name" value="Homeodomain-like_sf"/>
</dbReference>
<keyword evidence="2 4" id="KW-0238">DNA-binding</keyword>
<dbReference type="SUPFAM" id="SSF46689">
    <property type="entry name" value="Homeodomain-like"/>
    <property type="match status" value="1"/>
</dbReference>
<dbReference type="Pfam" id="PF16859">
    <property type="entry name" value="TetR_C_11"/>
    <property type="match status" value="1"/>
</dbReference>
<dbReference type="PROSITE" id="PS50977">
    <property type="entry name" value="HTH_TETR_2"/>
    <property type="match status" value="1"/>
</dbReference>
<dbReference type="Proteomes" id="UP000265619">
    <property type="component" value="Unassembled WGS sequence"/>
</dbReference>
<gene>
    <name evidence="6" type="ORF">D3H34_19430</name>
</gene>
<evidence type="ECO:0000256" key="1">
    <source>
        <dbReference type="ARBA" id="ARBA00023015"/>
    </source>
</evidence>
<dbReference type="GO" id="GO:0000976">
    <property type="term" value="F:transcription cis-regulatory region binding"/>
    <property type="evidence" value="ECO:0007669"/>
    <property type="project" value="TreeGrafter"/>
</dbReference>
<evidence type="ECO:0000313" key="7">
    <source>
        <dbReference type="Proteomes" id="UP000265619"/>
    </source>
</evidence>
<accession>A0A9X8GU49</accession>
<dbReference type="AlphaFoldDB" id="A0A9X8GU49"/>
<feature type="DNA-binding region" description="H-T-H motif" evidence="4">
    <location>
        <begin position="47"/>
        <end position="66"/>
    </location>
</feature>
<evidence type="ECO:0000256" key="4">
    <source>
        <dbReference type="PROSITE-ProRule" id="PRU00335"/>
    </source>
</evidence>
<name>A0A9X8GU49_9BURK</name>
<dbReference type="InterPro" id="IPR050109">
    <property type="entry name" value="HTH-type_TetR-like_transc_reg"/>
</dbReference>
<dbReference type="Pfam" id="PF00440">
    <property type="entry name" value="TetR_N"/>
    <property type="match status" value="1"/>
</dbReference>
<keyword evidence="3" id="KW-0804">Transcription</keyword>
<organism evidence="6 7">
    <name type="scientific">Acidovorax cavernicola</name>
    <dbReference type="NCBI Taxonomy" id="1675792"/>
    <lineage>
        <taxon>Bacteria</taxon>
        <taxon>Pseudomonadati</taxon>
        <taxon>Pseudomonadota</taxon>
        <taxon>Betaproteobacteria</taxon>
        <taxon>Burkholderiales</taxon>
        <taxon>Comamonadaceae</taxon>
        <taxon>Acidovorax</taxon>
    </lineage>
</organism>
<keyword evidence="1" id="KW-0805">Transcription regulation</keyword>
<dbReference type="PANTHER" id="PTHR30055:SF148">
    <property type="entry name" value="TETR-FAMILY TRANSCRIPTIONAL REGULATOR"/>
    <property type="match status" value="1"/>
</dbReference>
<protein>
    <submittedName>
        <fullName evidence="6">TetR/AcrR family transcriptional regulator</fullName>
    </submittedName>
</protein>
<dbReference type="GO" id="GO:0003700">
    <property type="term" value="F:DNA-binding transcription factor activity"/>
    <property type="evidence" value="ECO:0007669"/>
    <property type="project" value="TreeGrafter"/>
</dbReference>
<evidence type="ECO:0000256" key="3">
    <source>
        <dbReference type="ARBA" id="ARBA00023163"/>
    </source>
</evidence>
<reference evidence="6 7" key="1">
    <citation type="submission" date="2018-09" db="EMBL/GenBank/DDBJ databases">
        <title>Acidovorax cavernicola nov. sp. isolated from Gruta de las Maravillas (Aracena, Spain).</title>
        <authorList>
            <person name="Jurado V."/>
            <person name="Gutierrez-Patricio S."/>
            <person name="Gonzalez-Pimentel J.L."/>
            <person name="Miller A.Z."/>
            <person name="Laiz L."/>
            <person name="Saiz-Jimenez C."/>
        </authorList>
    </citation>
    <scope>NUCLEOTIDE SEQUENCE [LARGE SCALE GENOMIC DNA]</scope>
    <source>
        <strain evidence="6 7">1011MAR4D40.2</strain>
    </source>
</reference>
<dbReference type="Gene3D" id="1.10.10.60">
    <property type="entry name" value="Homeodomain-like"/>
    <property type="match status" value="1"/>
</dbReference>
<dbReference type="InterPro" id="IPR001647">
    <property type="entry name" value="HTH_TetR"/>
</dbReference>
<dbReference type="EMBL" id="QXMN01000025">
    <property type="protein sequence ID" value="RIX77386.1"/>
    <property type="molecule type" value="Genomic_DNA"/>
</dbReference>
<dbReference type="InterPro" id="IPR011075">
    <property type="entry name" value="TetR_C"/>
</dbReference>
<dbReference type="InterPro" id="IPR036271">
    <property type="entry name" value="Tet_transcr_reg_TetR-rel_C_sf"/>
</dbReference>
<comment type="caution">
    <text evidence="6">The sequence shown here is derived from an EMBL/GenBank/DDBJ whole genome shotgun (WGS) entry which is preliminary data.</text>
</comment>
<evidence type="ECO:0000313" key="6">
    <source>
        <dbReference type="EMBL" id="RIX77386.1"/>
    </source>
</evidence>
<dbReference type="PANTHER" id="PTHR30055">
    <property type="entry name" value="HTH-TYPE TRANSCRIPTIONAL REGULATOR RUTR"/>
    <property type="match status" value="1"/>
</dbReference>
<dbReference type="SUPFAM" id="SSF48498">
    <property type="entry name" value="Tetracyclin repressor-like, C-terminal domain"/>
    <property type="match status" value="1"/>
</dbReference>
<sequence>MKSVVKETPEVVAPVAARGRPRNLQLRQAVLDAARELLSQVGPSGVTMEAVAAKAGVGKPTVYRWWPNRHAVTMDALMASPAQEKKKPSRAATSALHALSQQLDTVVRTLSSNMGRNITTIIAAADPDTELSKAFRNHFILSRRDEGRVLLQQAAEAGEIRPDADLEIVLDQIYGPLFFRLLMGHAPLDAGFVEGLIGSLLVGLGASPVNDKRKPAAPGAATRASRSKAV</sequence>
<feature type="domain" description="HTH tetR-type" evidence="5">
    <location>
        <begin position="24"/>
        <end position="84"/>
    </location>
</feature>
<dbReference type="Gene3D" id="1.10.357.10">
    <property type="entry name" value="Tetracycline Repressor, domain 2"/>
    <property type="match status" value="1"/>
</dbReference>
<evidence type="ECO:0000256" key="2">
    <source>
        <dbReference type="ARBA" id="ARBA00023125"/>
    </source>
</evidence>
<proteinExistence type="predicted"/>
<dbReference type="PRINTS" id="PR00455">
    <property type="entry name" value="HTHTETR"/>
</dbReference>
<dbReference type="RefSeq" id="WP_119555883.1">
    <property type="nucleotide sequence ID" value="NZ_QXMN01000025.1"/>
</dbReference>
<keyword evidence="7" id="KW-1185">Reference proteome</keyword>
<evidence type="ECO:0000259" key="5">
    <source>
        <dbReference type="PROSITE" id="PS50977"/>
    </source>
</evidence>